<name>A0ABD1XH95_9MARC</name>
<proteinExistence type="predicted"/>
<sequence>MNTDYVVFVMHRNMSKCASTSKKSGDVKIRPEGYEDQKGKVRNKALIHDNFYERIYLPGSSGDPTRLAHDEDRYTYEDLFDIEEYLYFLIFVSLGSNKIHTTRLLAWAGTCFGRIFTSPQKTSKPVISSS</sequence>
<dbReference type="AlphaFoldDB" id="A0ABD1XH95"/>
<dbReference type="EMBL" id="JBHFFA010000008">
    <property type="protein sequence ID" value="KAL2608332.1"/>
    <property type="molecule type" value="Genomic_DNA"/>
</dbReference>
<keyword evidence="2" id="KW-1185">Reference proteome</keyword>
<protein>
    <submittedName>
        <fullName evidence="1">Uncharacterized protein</fullName>
    </submittedName>
</protein>
<dbReference type="Proteomes" id="UP001605036">
    <property type="component" value="Unassembled WGS sequence"/>
</dbReference>
<comment type="caution">
    <text evidence="1">The sequence shown here is derived from an EMBL/GenBank/DDBJ whole genome shotgun (WGS) entry which is preliminary data.</text>
</comment>
<gene>
    <name evidence="1" type="ORF">R1flu_026905</name>
</gene>
<organism evidence="1 2">
    <name type="scientific">Riccia fluitans</name>
    <dbReference type="NCBI Taxonomy" id="41844"/>
    <lineage>
        <taxon>Eukaryota</taxon>
        <taxon>Viridiplantae</taxon>
        <taxon>Streptophyta</taxon>
        <taxon>Embryophyta</taxon>
        <taxon>Marchantiophyta</taxon>
        <taxon>Marchantiopsida</taxon>
        <taxon>Marchantiidae</taxon>
        <taxon>Marchantiales</taxon>
        <taxon>Ricciaceae</taxon>
        <taxon>Riccia</taxon>
    </lineage>
</organism>
<evidence type="ECO:0000313" key="1">
    <source>
        <dbReference type="EMBL" id="KAL2608332.1"/>
    </source>
</evidence>
<reference evidence="1 2" key="1">
    <citation type="submission" date="2024-09" db="EMBL/GenBank/DDBJ databases">
        <title>Chromosome-scale assembly of Riccia fluitans.</title>
        <authorList>
            <person name="Paukszto L."/>
            <person name="Sawicki J."/>
            <person name="Karawczyk K."/>
            <person name="Piernik-Szablinska J."/>
            <person name="Szczecinska M."/>
            <person name="Mazdziarz M."/>
        </authorList>
    </citation>
    <scope>NUCLEOTIDE SEQUENCE [LARGE SCALE GENOMIC DNA]</scope>
    <source>
        <strain evidence="1">Rf_01</strain>
        <tissue evidence="1">Aerial parts of the thallus</tissue>
    </source>
</reference>
<accession>A0ABD1XH95</accession>
<evidence type="ECO:0000313" key="2">
    <source>
        <dbReference type="Proteomes" id="UP001605036"/>
    </source>
</evidence>